<dbReference type="EMBL" id="NCEQ01000007">
    <property type="protein sequence ID" value="OYX56988.1"/>
    <property type="molecule type" value="Genomic_DNA"/>
</dbReference>
<comment type="caution">
    <text evidence="1">The sequence shown here is derived from an EMBL/GenBank/DDBJ whole genome shotgun (WGS) entry which is preliminary data.</text>
</comment>
<dbReference type="AlphaFoldDB" id="A0A258HL06"/>
<evidence type="ECO:0000313" key="2">
    <source>
        <dbReference type="Proteomes" id="UP000216147"/>
    </source>
</evidence>
<name>A0A258HL06_9CAUL</name>
<proteinExistence type="predicted"/>
<organism evidence="1 2">
    <name type="scientific">Brevundimonas subvibrioides</name>
    <dbReference type="NCBI Taxonomy" id="74313"/>
    <lineage>
        <taxon>Bacteria</taxon>
        <taxon>Pseudomonadati</taxon>
        <taxon>Pseudomonadota</taxon>
        <taxon>Alphaproteobacteria</taxon>
        <taxon>Caulobacterales</taxon>
        <taxon>Caulobacteraceae</taxon>
        <taxon>Brevundimonas</taxon>
    </lineage>
</organism>
<sequence>MRKQTNKKPQLFTAGERKAAGLAILAAIILTLSGQALEAMMRPSLGLYDANTAAVASIPNVIEAQPIAGV</sequence>
<accession>A0A258HL06</accession>
<evidence type="ECO:0000313" key="1">
    <source>
        <dbReference type="EMBL" id="OYX56988.1"/>
    </source>
</evidence>
<gene>
    <name evidence="1" type="ORF">B7Y86_09600</name>
</gene>
<dbReference type="Proteomes" id="UP000216147">
    <property type="component" value="Unassembled WGS sequence"/>
</dbReference>
<protein>
    <submittedName>
        <fullName evidence="1">Uncharacterized protein</fullName>
    </submittedName>
</protein>
<reference evidence="1 2" key="1">
    <citation type="submission" date="2017-03" db="EMBL/GenBank/DDBJ databases">
        <title>Lifting the veil on microbial sulfur biogeochemistry in mining wastewaters.</title>
        <authorList>
            <person name="Kantor R.S."/>
            <person name="Colenbrander Nelson T."/>
            <person name="Marshall S."/>
            <person name="Bennett D."/>
            <person name="Apte S."/>
            <person name="Camacho D."/>
            <person name="Thomas B.C."/>
            <person name="Warren L.A."/>
            <person name="Banfield J.F."/>
        </authorList>
    </citation>
    <scope>NUCLEOTIDE SEQUENCE [LARGE SCALE GENOMIC DNA]</scope>
    <source>
        <strain evidence="1">32-68-21</strain>
    </source>
</reference>